<keyword evidence="3" id="KW-1185">Reference proteome</keyword>
<gene>
    <name evidence="2" type="ORF">R3P38DRAFT_3244622</name>
</gene>
<dbReference type="EMBL" id="JAWWNJ010000242">
    <property type="protein sequence ID" value="KAK6967153.1"/>
    <property type="molecule type" value="Genomic_DNA"/>
</dbReference>
<proteinExistence type="predicted"/>
<organism evidence="2 3">
    <name type="scientific">Favolaschia claudopus</name>
    <dbReference type="NCBI Taxonomy" id="2862362"/>
    <lineage>
        <taxon>Eukaryota</taxon>
        <taxon>Fungi</taxon>
        <taxon>Dikarya</taxon>
        <taxon>Basidiomycota</taxon>
        <taxon>Agaricomycotina</taxon>
        <taxon>Agaricomycetes</taxon>
        <taxon>Agaricomycetidae</taxon>
        <taxon>Agaricales</taxon>
        <taxon>Marasmiineae</taxon>
        <taxon>Mycenaceae</taxon>
        <taxon>Favolaschia</taxon>
    </lineage>
</organism>
<name>A0AAV9Z1V3_9AGAR</name>
<evidence type="ECO:0000256" key="1">
    <source>
        <dbReference type="SAM" id="MobiDB-lite"/>
    </source>
</evidence>
<evidence type="ECO:0000313" key="3">
    <source>
        <dbReference type="Proteomes" id="UP001362999"/>
    </source>
</evidence>
<sequence>MSAASLTTTDPVDPVDPREKIFLERLADGVYDSVNKQIKERPTSLALLEYVGTKKRPATVFRGVDWANNIVFNDGPGKNAPEIRATMFGEIAEAVHGTMVSARGNHYEGNTSATFKPIDDKNKAKDVLVLRAPSLCGKETSGLWHNQRALLQDIISVEKSKDDASGWHPYYNVPFRSANTDNPREEMIAIYSQKKYGIPASAGGPASGGATPPTTPQKVVRAKRAVFDDGEAESENEEEAAVNKGVNAPAAPTVSQTVDVPGSDKVFLGAFYDPRLLEDYGGPLFRFTKSMLRQLDHRRPDNTLIPPWEHYSAFRPGTLVVATVSIHIYTFKSDGPDRDKDRKIFQLEAHTIRVLDESDFPVEKRRIYIPRHLVDQPSSGADYGVSAASDSLTNFVFTPRKKRSAPVEPGPEDEDDMDLGGSSGDGASGSGSAGSPLKRRKGGRK</sequence>
<dbReference type="AlphaFoldDB" id="A0AAV9Z1V3"/>
<feature type="region of interest" description="Disordered" evidence="1">
    <location>
        <begin position="397"/>
        <end position="445"/>
    </location>
</feature>
<reference evidence="2 3" key="1">
    <citation type="journal article" date="2024" name="J Genomics">
        <title>Draft genome sequencing and assembly of Favolaschia claudopus CIRM-BRFM 2984 isolated from oak limbs.</title>
        <authorList>
            <person name="Navarro D."/>
            <person name="Drula E."/>
            <person name="Chaduli D."/>
            <person name="Cazenave R."/>
            <person name="Ahrendt S."/>
            <person name="Wang J."/>
            <person name="Lipzen A."/>
            <person name="Daum C."/>
            <person name="Barry K."/>
            <person name="Grigoriev I.V."/>
            <person name="Favel A."/>
            <person name="Rosso M.N."/>
            <person name="Martin F."/>
        </authorList>
    </citation>
    <scope>NUCLEOTIDE SEQUENCE [LARGE SCALE GENOMIC DNA]</scope>
    <source>
        <strain evidence="2 3">CIRM-BRFM 2984</strain>
    </source>
</reference>
<protein>
    <submittedName>
        <fullName evidence="2">Uncharacterized protein</fullName>
    </submittedName>
</protein>
<dbReference type="Proteomes" id="UP001362999">
    <property type="component" value="Unassembled WGS sequence"/>
</dbReference>
<accession>A0AAV9Z1V3</accession>
<feature type="compositionally biased region" description="Gly residues" evidence="1">
    <location>
        <begin position="421"/>
        <end position="432"/>
    </location>
</feature>
<comment type="caution">
    <text evidence="2">The sequence shown here is derived from an EMBL/GenBank/DDBJ whole genome shotgun (WGS) entry which is preliminary data.</text>
</comment>
<evidence type="ECO:0000313" key="2">
    <source>
        <dbReference type="EMBL" id="KAK6967153.1"/>
    </source>
</evidence>